<protein>
    <submittedName>
        <fullName evidence="1">Transcriptional regulator, AsnC family</fullName>
    </submittedName>
</protein>
<accession>K1S997</accession>
<feature type="non-terminal residue" evidence="1">
    <location>
        <position position="1"/>
    </location>
</feature>
<organism evidence="1">
    <name type="scientific">human gut metagenome</name>
    <dbReference type="NCBI Taxonomy" id="408170"/>
    <lineage>
        <taxon>unclassified sequences</taxon>
        <taxon>metagenomes</taxon>
        <taxon>organismal metagenomes</taxon>
    </lineage>
</organism>
<comment type="caution">
    <text evidence="1">The sequence shown here is derived from an EMBL/GenBank/DDBJ whole genome shotgun (WGS) entry which is preliminary data.</text>
</comment>
<sequence length="42" mass="4515">VSCPGIDALEHLLTHLQKMGNTNTQIILATPLDRSLSLEGDV</sequence>
<dbReference type="AlphaFoldDB" id="K1S997"/>
<reference evidence="1" key="1">
    <citation type="journal article" date="2013" name="Environ. Microbiol.">
        <title>Microbiota from the distal guts of lean and obese adolescents exhibit partial functional redundancy besides clear differences in community structure.</title>
        <authorList>
            <person name="Ferrer M."/>
            <person name="Ruiz A."/>
            <person name="Lanza F."/>
            <person name="Haange S.B."/>
            <person name="Oberbach A."/>
            <person name="Till H."/>
            <person name="Bargiela R."/>
            <person name="Campoy C."/>
            <person name="Segura M.T."/>
            <person name="Richter M."/>
            <person name="von Bergen M."/>
            <person name="Seifert J."/>
            <person name="Suarez A."/>
        </authorList>
    </citation>
    <scope>NUCLEOTIDE SEQUENCE</scope>
</reference>
<name>K1S997_9ZZZZ</name>
<evidence type="ECO:0000313" key="1">
    <source>
        <dbReference type="EMBL" id="EKC54013.1"/>
    </source>
</evidence>
<proteinExistence type="predicted"/>
<gene>
    <name evidence="1" type="ORF">LEA_16074</name>
</gene>
<dbReference type="EMBL" id="AJWY01010983">
    <property type="protein sequence ID" value="EKC54013.1"/>
    <property type="molecule type" value="Genomic_DNA"/>
</dbReference>